<evidence type="ECO:0000313" key="2">
    <source>
        <dbReference type="EMBL" id="EGE37969.2"/>
    </source>
</evidence>
<evidence type="ECO:0000256" key="1">
    <source>
        <dbReference type="SAM" id="Phobius"/>
    </source>
</evidence>
<feature type="transmembrane region" description="Helical" evidence="1">
    <location>
        <begin position="83"/>
        <end position="111"/>
    </location>
</feature>
<dbReference type="eggNOG" id="ENOG5031IB9">
    <property type="taxonomic scope" value="Bacteria"/>
</dbReference>
<gene>
    <name evidence="2" type="ORF">HMPREF0059_00820</name>
</gene>
<reference evidence="2 3" key="2">
    <citation type="submission" date="2011-10" db="EMBL/GenBank/DDBJ databases">
        <title>The Genome Sequence of Actinomyces viscosus C505.</title>
        <authorList>
            <consortium name="The Broad Institute Genome Sequencing Platform"/>
            <consortium name="The Broad Institute Genome Sequencing Center for Infectious Disease"/>
            <person name="Earl A."/>
            <person name="Ward D."/>
            <person name="Feldgarden M."/>
            <person name="Gevers D."/>
            <person name="Sibley C.D."/>
            <person name="Field T.R."/>
            <person name="Grinwis M."/>
            <person name="Eshaghurshan C.S."/>
            <person name="Surette M.G."/>
            <person name="Young S.K."/>
            <person name="Zeng Q."/>
            <person name="Gargeya S."/>
            <person name="Fitzgerald M."/>
            <person name="Haas B."/>
            <person name="Abouelleil A."/>
            <person name="Alvarado L."/>
            <person name="Arachchi H.M."/>
            <person name="Berlin A."/>
            <person name="Brown A."/>
            <person name="Chapman S.B."/>
            <person name="Chen Z."/>
            <person name="Dunbar C."/>
            <person name="Freedman E."/>
            <person name="Gearin G."/>
            <person name="Goldberg J."/>
            <person name="Griggs A."/>
            <person name="Gujja S."/>
            <person name="Heiman D."/>
            <person name="Howarth C."/>
            <person name="Larson L."/>
            <person name="Lui A."/>
            <person name="MacDonald P.J.P."/>
            <person name="Montmayeur A."/>
            <person name="Murphy C."/>
            <person name="Neiman D."/>
            <person name="Pearson M."/>
            <person name="Priest M."/>
            <person name="Roberts A."/>
            <person name="Saif S."/>
            <person name="Shea T."/>
            <person name="Shenoy N."/>
            <person name="Sisk P."/>
            <person name="Stolte C."/>
            <person name="Sykes S."/>
            <person name="Wortman J."/>
            <person name="Nusbaum C."/>
            <person name="Birren B."/>
        </authorList>
    </citation>
    <scope>NUCLEOTIDE SEQUENCE [LARGE SCALE GENOMIC DNA]</scope>
    <source>
        <strain evidence="2 3">C505</strain>
    </source>
</reference>
<keyword evidence="1" id="KW-0472">Membrane</keyword>
<feature type="transmembrane region" description="Helical" evidence="1">
    <location>
        <begin position="20"/>
        <end position="38"/>
    </location>
</feature>
<dbReference type="HOGENOM" id="CLU_1017935_0_0_11"/>
<proteinExistence type="predicted"/>
<protein>
    <submittedName>
        <fullName evidence="2">Uncharacterized protein</fullName>
    </submittedName>
</protein>
<keyword evidence="1" id="KW-0812">Transmembrane</keyword>
<sequence length="273" mass="30091">MSKLYSCEAMDENRLRESYLFAVFGIIFFSASALYLSVAPAPMLVFYCTCGAYLVAIALMQYTQFKCSNGSYRRWNPYGDEVIFGPSLLFVLWEAASALILIVGAIAMVVLSVAEGDSIPVGIVFRVAAFALFLLILAAISLVTLPFGGVSEPDIVLNASEIVLRPGGRYGTRIDWSDRPHVMGGQRRHGRMFVLIEDKNGVRYALPMFTLPLGYVQFERIVEFYSNYPDARQHLGHRSGLVHVRSLMDFPVLEIVGDLQVHGKSGGGSAGCR</sequence>
<dbReference type="EMBL" id="ACRE02000045">
    <property type="protein sequence ID" value="EGE37969.2"/>
    <property type="molecule type" value="Genomic_DNA"/>
</dbReference>
<feature type="transmembrane region" description="Helical" evidence="1">
    <location>
        <begin position="44"/>
        <end position="62"/>
    </location>
</feature>
<evidence type="ECO:0000313" key="3">
    <source>
        <dbReference type="Proteomes" id="UP000004668"/>
    </source>
</evidence>
<accession>F2UXL8</accession>
<keyword evidence="1" id="KW-1133">Transmembrane helix</keyword>
<dbReference type="AlphaFoldDB" id="F2UXL8"/>
<organism evidence="2 3">
    <name type="scientific">Actinomyces viscosus C505</name>
    <dbReference type="NCBI Taxonomy" id="562973"/>
    <lineage>
        <taxon>Bacteria</taxon>
        <taxon>Bacillati</taxon>
        <taxon>Actinomycetota</taxon>
        <taxon>Actinomycetes</taxon>
        <taxon>Actinomycetales</taxon>
        <taxon>Actinomycetaceae</taxon>
        <taxon>Actinomyces</taxon>
    </lineage>
</organism>
<reference evidence="3" key="1">
    <citation type="submission" date="2010-02" db="EMBL/GenBank/DDBJ databases">
        <title>The Genome Sequence of Prevotella oris strain C735.</title>
        <authorList>
            <consortium name="The Broad Institute Genome Sequencing Platform"/>
            <person name="Ward D."/>
            <person name="Feldgarden M."/>
            <person name="Earl A."/>
            <person name="Young S.K."/>
            <person name="Zeng Q."/>
            <person name="Koehrsen M."/>
            <person name="Alvarado L."/>
            <person name="Berlin A."/>
            <person name="Bochicchio J."/>
            <person name="Borenstein D."/>
            <person name="Chapman S.B."/>
            <person name="Chen Z."/>
            <person name="Engels R."/>
            <person name="Freedman E."/>
            <person name="Gellesch M."/>
            <person name="Goldberg J."/>
            <person name="Griggs A."/>
            <person name="Gujja S."/>
            <person name="Heilman E."/>
            <person name="Heiman D."/>
            <person name="Hepburn T."/>
            <person name="Howarth C."/>
            <person name="Jen D."/>
            <person name="Larson L."/>
            <person name="Mehta T."/>
            <person name="Park D."/>
            <person name="Pearson M."/>
            <person name="Roberts A."/>
            <person name="Saif S."/>
            <person name="Shea T."/>
            <person name="Shenoy N."/>
            <person name="Sisk P."/>
            <person name="Stolte C."/>
            <person name="Sykes S."/>
            <person name="Thomson T."/>
            <person name="Walk T."/>
            <person name="White J."/>
            <person name="Yandava C."/>
            <person name="Sibley C.D."/>
            <person name="Field T.R."/>
            <person name="Grinwis M."/>
            <person name="Eshaghurshan C.S."/>
            <person name="Surette M.G."/>
            <person name="Haas B."/>
            <person name="Nusbaum C."/>
            <person name="Birren B."/>
        </authorList>
    </citation>
    <scope>NUCLEOTIDE SEQUENCE [LARGE SCALE GENOMIC DNA]</scope>
    <source>
        <strain evidence="3">C505</strain>
    </source>
</reference>
<name>F2UXL8_ACTVI</name>
<comment type="caution">
    <text evidence="2">The sequence shown here is derived from an EMBL/GenBank/DDBJ whole genome shotgun (WGS) entry which is preliminary data.</text>
</comment>
<feature type="transmembrane region" description="Helical" evidence="1">
    <location>
        <begin position="123"/>
        <end position="145"/>
    </location>
</feature>
<dbReference type="Proteomes" id="UP000004668">
    <property type="component" value="Unassembled WGS sequence"/>
</dbReference>